<proteinExistence type="predicted"/>
<sequence>MTTGRSQELPNRVSIWKKIAGVWVVLFVLGFVLEREQGRGGVVDGWNDWVSREVVNANRDVLVPEYYRWVDLERERDLRMMGEGVDDSAADKRIVYSGSVRDGEWMPGDEVERVVGVEFSADDASTFNQWPPGPVDYAVVLDQLNSMRCAAIGVVSPLQWWDAPEVYFHSLRSQIQQAKSPLVLSLGLTDVAEIPRGDEVAPVERALVELPLTSVSGDGQLIEVAGVLDEADERLGELPGVRSGFTNLSVGTPLPDPVHGRVKVPLLAMRGDRVVVGLPLALPMAADRVKPSEVTVVLGDSVRWRDRRVPIDEAGCYDVPVADAVRNESDWVSAVRFVAPPGIGDDAAPDVTGKVVLIARDAATIPTTGGGVTSVADLQLAVARAIDSGEHRAPVVVFSQLPDWAYWLMLAIVPVLTTLVLWLRLSKAAAALVFLIVLAVFFMVYAHLVGAERVLVPTATPLGVWAAGLCASFLSTKWRVTTSSRDARRREKMAALEDA</sequence>
<dbReference type="EMBL" id="CP066776">
    <property type="protein sequence ID" value="QQL45843.1"/>
    <property type="molecule type" value="Genomic_DNA"/>
</dbReference>
<protein>
    <recommendedName>
        <fullName evidence="3">CHASE2 domain-containing protein</fullName>
    </recommendedName>
</protein>
<dbReference type="Proteomes" id="UP000475117">
    <property type="component" value="Chromosome"/>
</dbReference>
<dbReference type="AlphaFoldDB" id="A0A6B3L6K1"/>
<dbReference type="RefSeq" id="WP_164364551.1">
    <property type="nucleotide sequence ID" value="NZ_CP066776.1"/>
</dbReference>
<evidence type="ECO:0000313" key="2">
    <source>
        <dbReference type="Proteomes" id="UP000475117"/>
    </source>
</evidence>
<accession>A0A6B3L6K1</accession>
<name>A0A6B3L6K1_9BACT</name>
<reference evidence="1 2" key="1">
    <citation type="submission" date="2020-12" db="EMBL/GenBank/DDBJ databases">
        <title>Sulforoseuscoccus oceanibium gen. nov., sp. nov., a representative of the phylum Verrucomicrobia with special cytoplasmic membrane, and proposal of Sulforoseuscoccusaceae fam. nov.</title>
        <authorList>
            <person name="Xi F."/>
        </authorList>
    </citation>
    <scope>NUCLEOTIDE SEQUENCE [LARGE SCALE GENOMIC DNA]</scope>
    <source>
        <strain evidence="1 2">T37</strain>
    </source>
</reference>
<evidence type="ECO:0000313" key="1">
    <source>
        <dbReference type="EMBL" id="QQL45843.1"/>
    </source>
</evidence>
<evidence type="ECO:0008006" key="3">
    <source>
        <dbReference type="Google" id="ProtNLM"/>
    </source>
</evidence>
<dbReference type="KEGG" id="soa:G3M56_004460"/>
<keyword evidence="2" id="KW-1185">Reference proteome</keyword>
<gene>
    <name evidence="1" type="ORF">G3M56_004460</name>
</gene>
<organism evidence="1 2">
    <name type="scientific">Sulfuriroseicoccus oceanibius</name>
    <dbReference type="NCBI Taxonomy" id="2707525"/>
    <lineage>
        <taxon>Bacteria</taxon>
        <taxon>Pseudomonadati</taxon>
        <taxon>Verrucomicrobiota</taxon>
        <taxon>Verrucomicrobiia</taxon>
        <taxon>Verrucomicrobiales</taxon>
        <taxon>Verrucomicrobiaceae</taxon>
        <taxon>Sulfuriroseicoccus</taxon>
    </lineage>
</organism>